<dbReference type="Proteomes" id="UP000676409">
    <property type="component" value="Chromosome"/>
</dbReference>
<evidence type="ECO:0000259" key="13">
    <source>
        <dbReference type="Pfam" id="PF00593"/>
    </source>
</evidence>
<keyword evidence="5 11" id="KW-0812">Transmembrane</keyword>
<gene>
    <name evidence="15" type="ORF">KCG34_10500</name>
</gene>
<keyword evidence="10 11" id="KW-0998">Cell outer membrane</keyword>
<comment type="similarity">
    <text evidence="11 12">Belongs to the TonB-dependent receptor family.</text>
</comment>
<dbReference type="GO" id="GO:0009279">
    <property type="term" value="C:cell outer membrane"/>
    <property type="evidence" value="ECO:0007669"/>
    <property type="project" value="UniProtKB-SubCell"/>
</dbReference>
<keyword evidence="7" id="KW-0406">Ion transport</keyword>
<dbReference type="PANTHER" id="PTHR32552:SF81">
    <property type="entry name" value="TONB-DEPENDENT OUTER MEMBRANE RECEPTOR"/>
    <property type="match status" value="1"/>
</dbReference>
<dbReference type="KEGG" id="caul:KCG34_10500"/>
<dbReference type="InterPro" id="IPR012910">
    <property type="entry name" value="Plug_dom"/>
</dbReference>
<dbReference type="InterPro" id="IPR000531">
    <property type="entry name" value="Beta-barrel_TonB"/>
</dbReference>
<evidence type="ECO:0000256" key="6">
    <source>
        <dbReference type="ARBA" id="ARBA00023004"/>
    </source>
</evidence>
<dbReference type="PANTHER" id="PTHR32552">
    <property type="entry name" value="FERRICHROME IRON RECEPTOR-RELATED"/>
    <property type="match status" value="1"/>
</dbReference>
<dbReference type="GO" id="GO:0006826">
    <property type="term" value="P:iron ion transport"/>
    <property type="evidence" value="ECO:0007669"/>
    <property type="project" value="UniProtKB-KW"/>
</dbReference>
<dbReference type="Pfam" id="PF07715">
    <property type="entry name" value="Plug"/>
    <property type="match status" value="1"/>
</dbReference>
<proteinExistence type="inferred from homology"/>
<reference evidence="15" key="1">
    <citation type="submission" date="2021-04" db="EMBL/GenBank/DDBJ databases">
        <title>The complete genome sequence of Caulobacter sp. S6.</title>
        <authorList>
            <person name="Tang Y."/>
            <person name="Ouyang W."/>
            <person name="Liu Q."/>
            <person name="Huang B."/>
            <person name="Guo Z."/>
            <person name="Lei P."/>
        </authorList>
    </citation>
    <scope>NUCLEOTIDE SEQUENCE</scope>
    <source>
        <strain evidence="15">S6</strain>
    </source>
</reference>
<feature type="domain" description="TonB-dependent receptor-like beta-barrel" evidence="13">
    <location>
        <begin position="257"/>
        <end position="692"/>
    </location>
</feature>
<keyword evidence="15" id="KW-0675">Receptor</keyword>
<dbReference type="Gene3D" id="2.40.170.20">
    <property type="entry name" value="TonB-dependent receptor, beta-barrel domain"/>
    <property type="match status" value="1"/>
</dbReference>
<evidence type="ECO:0000256" key="3">
    <source>
        <dbReference type="ARBA" id="ARBA00022452"/>
    </source>
</evidence>
<evidence type="ECO:0000256" key="5">
    <source>
        <dbReference type="ARBA" id="ARBA00022692"/>
    </source>
</evidence>
<keyword evidence="6" id="KW-0408">Iron</keyword>
<keyword evidence="16" id="KW-1185">Reference proteome</keyword>
<dbReference type="AlphaFoldDB" id="A0A975G494"/>
<dbReference type="InterPro" id="IPR036942">
    <property type="entry name" value="Beta-barrel_TonB_sf"/>
</dbReference>
<evidence type="ECO:0000313" key="15">
    <source>
        <dbReference type="EMBL" id="QUD90252.1"/>
    </source>
</evidence>
<evidence type="ECO:0000313" key="16">
    <source>
        <dbReference type="Proteomes" id="UP000676409"/>
    </source>
</evidence>
<evidence type="ECO:0000256" key="12">
    <source>
        <dbReference type="RuleBase" id="RU003357"/>
    </source>
</evidence>
<evidence type="ECO:0000256" key="11">
    <source>
        <dbReference type="PROSITE-ProRule" id="PRU01360"/>
    </source>
</evidence>
<dbReference type="RefSeq" id="WP_211940303.1">
    <property type="nucleotide sequence ID" value="NZ_CP073078.1"/>
</dbReference>
<dbReference type="EMBL" id="CP073078">
    <property type="protein sequence ID" value="QUD90252.1"/>
    <property type="molecule type" value="Genomic_DNA"/>
</dbReference>
<sequence length="730" mass="79813">MTARHSGERLQDAPVAISALTGQQLSNQGVSSLADLSRSVPSVSLNQSFGGYGKSVIAFVRGVGQGDFLPAFEPGVGFYINDVYQGTIFGSLADLSDVDRVEVLRGPQGTLFGKSNEGGAVRIFTPQPRGSESGYIQAGYGSYNRRMAKGAYDATLIPDTLFLRIAGGVNSIDGYVDRIDYACAHPATAGTIKATKVGDCKVGSEGGDDAKVARADLRWIVSPSLEMTFSADMDDDRGEPSAEKLLAVNTAATGLTAANSGYGIAYDSRFITNNLSTYTSYTDQKTGVSFPAVNNVFSWGVSHALNWRTPWGVQVKNTLAYRKYNGEFTEIWSNAPIQADDNYFKPEHNQFSEELQVLGKAFHNRLDWVTGLYYYDAHTELNDFIYLPEFSFAFYGKDPVHDSDKSIFLHGVYHLTDKLNVEAGIRHTSEEKLYTFNRYLTSIFGAVPAGATIPGFEHNPQSKASTDRNDYRFSLQYKFTPDLMAYVQYATGFKGGGINPRPSGISDVHPFAAEDLVSYEAGVKSEWFERRLRVNVDGYFSDYTNLQLSIPVFSNGAAGSTVSNAGKVHINGAELEVQAAPIKGMLINASYDYLNYDIIDLGAAAGLAGGPAKGDLAPFVPETKFNIGAQQSFTTPIGVITPRLDWTWQSKTYSDAANSPLTLQKAYGVLDAHLLFETADHKWKANLEVKNLTNQAYYLNKFSQYNTAGMVVGQPARPRTVFLTLQRSFQ</sequence>
<evidence type="ECO:0000259" key="14">
    <source>
        <dbReference type="Pfam" id="PF07715"/>
    </source>
</evidence>
<evidence type="ECO:0000256" key="10">
    <source>
        <dbReference type="ARBA" id="ARBA00023237"/>
    </source>
</evidence>
<organism evidence="15 16">
    <name type="scientific">Phenylobacterium montanum</name>
    <dbReference type="NCBI Taxonomy" id="2823693"/>
    <lineage>
        <taxon>Bacteria</taxon>
        <taxon>Pseudomonadati</taxon>
        <taxon>Pseudomonadota</taxon>
        <taxon>Alphaproteobacteria</taxon>
        <taxon>Caulobacterales</taxon>
        <taxon>Caulobacteraceae</taxon>
        <taxon>Phenylobacterium</taxon>
    </lineage>
</organism>
<keyword evidence="2 11" id="KW-0813">Transport</keyword>
<keyword evidence="4" id="KW-0410">Iron transport</keyword>
<dbReference type="Pfam" id="PF00593">
    <property type="entry name" value="TonB_dep_Rec_b-barrel"/>
    <property type="match status" value="1"/>
</dbReference>
<evidence type="ECO:0000256" key="2">
    <source>
        <dbReference type="ARBA" id="ARBA00022448"/>
    </source>
</evidence>
<dbReference type="SUPFAM" id="SSF56935">
    <property type="entry name" value="Porins"/>
    <property type="match status" value="1"/>
</dbReference>
<evidence type="ECO:0000256" key="4">
    <source>
        <dbReference type="ARBA" id="ARBA00022496"/>
    </source>
</evidence>
<keyword evidence="8 12" id="KW-0798">TonB box</keyword>
<dbReference type="InterPro" id="IPR039426">
    <property type="entry name" value="TonB-dep_rcpt-like"/>
</dbReference>
<keyword evidence="3 11" id="KW-1134">Transmembrane beta strand</keyword>
<feature type="domain" description="TonB-dependent receptor plug" evidence="14">
    <location>
        <begin position="10"/>
        <end position="120"/>
    </location>
</feature>
<accession>A0A975G494</accession>
<evidence type="ECO:0000256" key="9">
    <source>
        <dbReference type="ARBA" id="ARBA00023136"/>
    </source>
</evidence>
<evidence type="ECO:0000256" key="7">
    <source>
        <dbReference type="ARBA" id="ARBA00023065"/>
    </source>
</evidence>
<dbReference type="PROSITE" id="PS52016">
    <property type="entry name" value="TONB_DEPENDENT_REC_3"/>
    <property type="match status" value="1"/>
</dbReference>
<name>A0A975G494_9CAUL</name>
<evidence type="ECO:0000256" key="8">
    <source>
        <dbReference type="ARBA" id="ARBA00023077"/>
    </source>
</evidence>
<keyword evidence="9 11" id="KW-0472">Membrane</keyword>
<comment type="subcellular location">
    <subcellularLocation>
        <location evidence="1 11">Cell outer membrane</location>
        <topology evidence="1 11">Multi-pass membrane protein</topology>
    </subcellularLocation>
</comment>
<protein>
    <submittedName>
        <fullName evidence="15">TonB-dependent receptor</fullName>
    </submittedName>
</protein>
<evidence type="ECO:0000256" key="1">
    <source>
        <dbReference type="ARBA" id="ARBA00004571"/>
    </source>
</evidence>